<accession>A0ABX8AXH4</accession>
<feature type="transmembrane region" description="Helical" evidence="1">
    <location>
        <begin position="6"/>
        <end position="26"/>
    </location>
</feature>
<dbReference type="RefSeq" id="WP_211421772.1">
    <property type="nucleotide sequence ID" value="NZ_CP072642.1"/>
</dbReference>
<keyword evidence="1" id="KW-0812">Transmembrane</keyword>
<keyword evidence="1" id="KW-1133">Transmembrane helix</keyword>
<evidence type="ECO:0000256" key="1">
    <source>
        <dbReference type="SAM" id="Phobius"/>
    </source>
</evidence>
<protein>
    <submittedName>
        <fullName evidence="2">YtxH domain-containing protein</fullName>
    </submittedName>
</protein>
<evidence type="ECO:0000313" key="3">
    <source>
        <dbReference type="Proteomes" id="UP000677668"/>
    </source>
</evidence>
<organism evidence="2 3">
    <name type="scientific">Chloracidobacterium sp. N</name>
    <dbReference type="NCBI Taxonomy" id="2821540"/>
    <lineage>
        <taxon>Bacteria</taxon>
        <taxon>Pseudomonadati</taxon>
        <taxon>Acidobacteriota</taxon>
        <taxon>Terriglobia</taxon>
        <taxon>Terriglobales</taxon>
        <taxon>Acidobacteriaceae</taxon>
        <taxon>Chloracidobacterium</taxon>
        <taxon>Chloracidobacterium aggregatum</taxon>
    </lineage>
</organism>
<keyword evidence="3" id="KW-1185">Reference proteome</keyword>
<dbReference type="EMBL" id="CP072642">
    <property type="protein sequence ID" value="QUV93388.1"/>
    <property type="molecule type" value="Genomic_DNA"/>
</dbReference>
<dbReference type="PANTHER" id="PTHR35792">
    <property type="entry name" value="GENERAL STRESS PROTEIN"/>
    <property type="match status" value="1"/>
</dbReference>
<dbReference type="InterPro" id="IPR024623">
    <property type="entry name" value="YtxH"/>
</dbReference>
<reference evidence="2 3" key="1">
    <citation type="submission" date="2021-03" db="EMBL/GenBank/DDBJ databases">
        <title>Genomic and phenotypic characterization of Chloracidobacterium isolates provides evidence for multiple species.</title>
        <authorList>
            <person name="Saini M.K."/>
            <person name="Costas A.M.G."/>
            <person name="Tank M."/>
            <person name="Bryant D.A."/>
        </authorList>
    </citation>
    <scope>NUCLEOTIDE SEQUENCE [LARGE SCALE GENOMIC DNA]</scope>
    <source>
        <strain evidence="2 3">N</strain>
    </source>
</reference>
<name>A0ABX8AXH4_9BACT</name>
<dbReference type="InterPro" id="IPR052928">
    <property type="entry name" value="Desiccation-related_membrane"/>
</dbReference>
<dbReference type="Pfam" id="PF12732">
    <property type="entry name" value="YtxH"/>
    <property type="match status" value="1"/>
</dbReference>
<evidence type="ECO:0000313" key="2">
    <source>
        <dbReference type="EMBL" id="QUV93388.1"/>
    </source>
</evidence>
<keyword evidence="1" id="KW-0472">Membrane</keyword>
<dbReference type="PANTHER" id="PTHR35792:SF2">
    <property type="entry name" value="GENERAL STRESS PROTEIN"/>
    <property type="match status" value="1"/>
</dbReference>
<gene>
    <name evidence="2" type="ORF">J8C05_08410</name>
</gene>
<proteinExistence type="predicted"/>
<dbReference type="Proteomes" id="UP000677668">
    <property type="component" value="Chromosome 1"/>
</dbReference>
<sequence length="132" mass="14236">MSESSNKITYFLAGASIGALVALLFAPKSGRELRSDISDATRRGIDYTTESAKSLGEKASHLYTSGREKTSELYSLGKEKASHLLESGKGLLDEQRDRVAAAIEAGKQAYRDKKAEVLALNPKETTDSEPAL</sequence>